<dbReference type="EMBL" id="JBDIMF010000008">
    <property type="protein sequence ID" value="MEN2787964.1"/>
    <property type="molecule type" value="Genomic_DNA"/>
</dbReference>
<proteinExistence type="predicted"/>
<feature type="signal peptide" evidence="1">
    <location>
        <begin position="1"/>
        <end position="22"/>
    </location>
</feature>
<organism evidence="2 3">
    <name type="scientific">Sphingomonas qilianensis</name>
    <dbReference type="NCBI Taxonomy" id="1736690"/>
    <lineage>
        <taxon>Bacteria</taxon>
        <taxon>Pseudomonadati</taxon>
        <taxon>Pseudomonadota</taxon>
        <taxon>Alphaproteobacteria</taxon>
        <taxon>Sphingomonadales</taxon>
        <taxon>Sphingomonadaceae</taxon>
        <taxon>Sphingomonas</taxon>
    </lineage>
</organism>
<feature type="chain" id="PRO_5045453040" evidence="1">
    <location>
        <begin position="23"/>
        <end position="345"/>
    </location>
</feature>
<comment type="caution">
    <text evidence="2">The sequence shown here is derived from an EMBL/GenBank/DDBJ whole genome shotgun (WGS) entry which is preliminary data.</text>
</comment>
<name>A0ABU9XWN7_9SPHN</name>
<keyword evidence="3" id="KW-1185">Reference proteome</keyword>
<sequence length="345" mass="37972">MRAFAVAAACSLVLATANPVAAYYVRIKGKPHERMTAAAIDCLARGQVYPIKCTLPTAATPLRKQPLHGRKYLRETRWPDDPTRQSSTTGLLKFLANVGADRCLNYVGREFFAGLMCNSHYGTLQFFHAMSPSAGSEAFEPTRTMMLEWTALAFRVSTGEVKSSAPFCTTARQYGAAGDALAPAAFPFCDRWTVASLFGQTCSFIFNSTSCTQNNSEDRIRRAALGALLHMIQDSFSRSHVGRGESMPNGPFDQAVVRCQPVKVFYHYSLEQKTNHPNADLEPAFDQSCDSEGSVDPITASARMIWLAEHRCDAYWAVDLMSVGVVDSRPTRAPDVRQCRTPITS</sequence>
<evidence type="ECO:0000313" key="3">
    <source>
        <dbReference type="Proteomes" id="UP001404104"/>
    </source>
</evidence>
<gene>
    <name evidence="2" type="ORF">ABC969_16240</name>
</gene>
<keyword evidence="1" id="KW-0732">Signal</keyword>
<dbReference type="RefSeq" id="WP_345866209.1">
    <property type="nucleotide sequence ID" value="NZ_JBDIMF010000008.1"/>
</dbReference>
<reference evidence="2 3" key="1">
    <citation type="submission" date="2024-05" db="EMBL/GenBank/DDBJ databases">
        <authorList>
            <person name="Liu Q."/>
            <person name="Xin Y.-H."/>
        </authorList>
    </citation>
    <scope>NUCLEOTIDE SEQUENCE [LARGE SCALE GENOMIC DNA]</scope>
    <source>
        <strain evidence="2 3">CGMCC 1.15349</strain>
    </source>
</reference>
<evidence type="ECO:0000313" key="2">
    <source>
        <dbReference type="EMBL" id="MEN2787964.1"/>
    </source>
</evidence>
<protein>
    <submittedName>
        <fullName evidence="2">Uncharacterized protein</fullName>
    </submittedName>
</protein>
<accession>A0ABU9XWN7</accession>
<dbReference type="Proteomes" id="UP001404104">
    <property type="component" value="Unassembled WGS sequence"/>
</dbReference>
<evidence type="ECO:0000256" key="1">
    <source>
        <dbReference type="SAM" id="SignalP"/>
    </source>
</evidence>